<comment type="caution">
    <text evidence="1">The sequence shown here is derived from an EMBL/GenBank/DDBJ whole genome shotgun (WGS) entry which is preliminary data.</text>
</comment>
<proteinExistence type="predicted"/>
<evidence type="ECO:0000313" key="2">
    <source>
        <dbReference type="Proteomes" id="UP000887116"/>
    </source>
</evidence>
<dbReference type="EMBL" id="BMAO01005670">
    <property type="protein sequence ID" value="GFR03044.1"/>
    <property type="molecule type" value="Genomic_DNA"/>
</dbReference>
<protein>
    <submittedName>
        <fullName evidence="1">Uncharacterized protein</fullName>
    </submittedName>
</protein>
<dbReference type="AlphaFoldDB" id="A0A8X6GH60"/>
<sequence length="101" mass="10891">MDPLGQLMGALAALRWILVLGIGSVRGVYAAVAQIHLSIALPGTKAPVVGPAFRRWLPSNSRQKARSHWNSLLRHCHAALLCQDTAARCPVISSVRDRSSV</sequence>
<organism evidence="1 2">
    <name type="scientific">Trichonephila clavata</name>
    <name type="common">Joro spider</name>
    <name type="synonym">Nephila clavata</name>
    <dbReference type="NCBI Taxonomy" id="2740835"/>
    <lineage>
        <taxon>Eukaryota</taxon>
        <taxon>Metazoa</taxon>
        <taxon>Ecdysozoa</taxon>
        <taxon>Arthropoda</taxon>
        <taxon>Chelicerata</taxon>
        <taxon>Arachnida</taxon>
        <taxon>Araneae</taxon>
        <taxon>Araneomorphae</taxon>
        <taxon>Entelegynae</taxon>
        <taxon>Araneoidea</taxon>
        <taxon>Nephilidae</taxon>
        <taxon>Trichonephila</taxon>
    </lineage>
</organism>
<accession>A0A8X6GH60</accession>
<evidence type="ECO:0000313" key="1">
    <source>
        <dbReference type="EMBL" id="GFR03044.1"/>
    </source>
</evidence>
<name>A0A8X6GH60_TRICU</name>
<gene>
    <name evidence="1" type="ORF">TNCT_398131</name>
</gene>
<reference evidence="1" key="1">
    <citation type="submission" date="2020-07" db="EMBL/GenBank/DDBJ databases">
        <title>Multicomponent nature underlies the extraordinary mechanical properties of spider dragline silk.</title>
        <authorList>
            <person name="Kono N."/>
            <person name="Nakamura H."/>
            <person name="Mori M."/>
            <person name="Yoshida Y."/>
            <person name="Ohtoshi R."/>
            <person name="Malay A.D."/>
            <person name="Moran D.A.P."/>
            <person name="Tomita M."/>
            <person name="Numata K."/>
            <person name="Arakawa K."/>
        </authorList>
    </citation>
    <scope>NUCLEOTIDE SEQUENCE</scope>
</reference>
<dbReference type="Proteomes" id="UP000887116">
    <property type="component" value="Unassembled WGS sequence"/>
</dbReference>
<keyword evidence="2" id="KW-1185">Reference proteome</keyword>